<sequence>MVKRKAWSSTPSPPRSWPNMPRPSPRRWRRSRQNSMPWASPAPRCWARSARPTKSDVLFPEGLWLLRVCGRTNMLKLLDTGLGWVVRGTTLFGIFALMALMGLIVVTVVFRAIGIAFPGTYVLSELLLIPTITLSLAYAAWSGAHTRVELVTQLLPKRGAGVIDGLMLLAGSVFWVFVIWAGIRNALHHAAQGEKTPMLDIPVAPFRWLLVFAVGLLIAVLVLRAAQAITGKTPVEETQE</sequence>
<proteinExistence type="inferred from homology"/>
<dbReference type="Proteomes" id="UP000231702">
    <property type="component" value="Unassembled WGS sequence"/>
</dbReference>
<comment type="similarity">
    <text evidence="7">Belongs to the TRAP transporter small permease family.</text>
</comment>
<reference evidence="10 11" key="1">
    <citation type="journal article" date="2018" name="Int. J. Syst. Evol. Microbiol.">
        <title>Pseudooceanicola lipolyticus sp. nov., a marine alphaproteobacterium, reclassification of Oceanicola flagellatus as Pseudooceanicola flagellatus comb. nov. and emended description of the genus Pseudooceanicola.</title>
        <authorList>
            <person name="Huang M.-M."/>
            <person name="Guo L.-L."/>
            <person name="Wu Y.-H."/>
            <person name="Lai Q.-L."/>
            <person name="Shao Z.-Z."/>
            <person name="Wang C.-S."/>
            <person name="Wu M."/>
            <person name="Xu X.-W."/>
        </authorList>
    </citation>
    <scope>NUCLEOTIDE SEQUENCE [LARGE SCALE GENOMIC DNA]</scope>
    <source>
        <strain evidence="10 11">Ar-45</strain>
    </source>
</reference>
<evidence type="ECO:0000256" key="5">
    <source>
        <dbReference type="ARBA" id="ARBA00022989"/>
    </source>
</evidence>
<keyword evidence="11" id="KW-1185">Reference proteome</keyword>
<evidence type="ECO:0000313" key="10">
    <source>
        <dbReference type="EMBL" id="PJE31441.1"/>
    </source>
</evidence>
<evidence type="ECO:0000256" key="6">
    <source>
        <dbReference type="ARBA" id="ARBA00023136"/>
    </source>
</evidence>
<evidence type="ECO:0000256" key="2">
    <source>
        <dbReference type="ARBA" id="ARBA00022448"/>
    </source>
</evidence>
<keyword evidence="5 7" id="KW-1133">Transmembrane helix</keyword>
<comment type="caution">
    <text evidence="10">The sequence shown here is derived from an EMBL/GenBank/DDBJ whole genome shotgun (WGS) entry which is preliminary data.</text>
</comment>
<dbReference type="Pfam" id="PF04290">
    <property type="entry name" value="DctQ"/>
    <property type="match status" value="1"/>
</dbReference>
<name>A0ABX4MS31_9RHOB</name>
<comment type="function">
    <text evidence="7">Part of the tripartite ATP-independent periplasmic (TRAP) transport system.</text>
</comment>
<feature type="transmembrane region" description="Helical" evidence="7">
    <location>
        <begin position="162"/>
        <end position="183"/>
    </location>
</feature>
<dbReference type="InterPro" id="IPR055348">
    <property type="entry name" value="DctQ"/>
</dbReference>
<evidence type="ECO:0000256" key="3">
    <source>
        <dbReference type="ARBA" id="ARBA00022475"/>
    </source>
</evidence>
<comment type="subcellular location">
    <subcellularLocation>
        <location evidence="7">Cell inner membrane</location>
        <topology evidence="7">Multi-pass membrane protein</topology>
    </subcellularLocation>
    <subcellularLocation>
        <location evidence="1">Cell membrane</location>
        <topology evidence="1">Multi-pass membrane protein</topology>
    </subcellularLocation>
</comment>
<comment type="subunit">
    <text evidence="7">The complex comprises the extracytoplasmic solute receptor protein and the two transmembrane proteins.</text>
</comment>
<protein>
    <recommendedName>
        <fullName evidence="7">TRAP transporter small permease protein</fullName>
    </recommendedName>
</protein>
<feature type="transmembrane region" description="Helical" evidence="7">
    <location>
        <begin position="91"/>
        <end position="113"/>
    </location>
</feature>
<keyword evidence="3" id="KW-1003">Cell membrane</keyword>
<keyword evidence="7" id="KW-0997">Cell inner membrane</keyword>
<organism evidence="10 11">
    <name type="scientific">Pseudooceanicola antarcticus</name>
    <dbReference type="NCBI Taxonomy" id="1247613"/>
    <lineage>
        <taxon>Bacteria</taxon>
        <taxon>Pseudomonadati</taxon>
        <taxon>Pseudomonadota</taxon>
        <taxon>Alphaproteobacteria</taxon>
        <taxon>Rhodobacterales</taxon>
        <taxon>Paracoccaceae</taxon>
        <taxon>Pseudooceanicola</taxon>
    </lineage>
</organism>
<evidence type="ECO:0000313" key="11">
    <source>
        <dbReference type="Proteomes" id="UP000231702"/>
    </source>
</evidence>
<keyword evidence="4 7" id="KW-0812">Transmembrane</keyword>
<evidence type="ECO:0000256" key="8">
    <source>
        <dbReference type="SAM" id="MobiDB-lite"/>
    </source>
</evidence>
<feature type="transmembrane region" description="Helical" evidence="7">
    <location>
        <begin position="119"/>
        <end position="141"/>
    </location>
</feature>
<evidence type="ECO:0000256" key="7">
    <source>
        <dbReference type="RuleBase" id="RU369079"/>
    </source>
</evidence>
<keyword evidence="2 7" id="KW-0813">Transport</keyword>
<feature type="compositionally biased region" description="Pro residues" evidence="8">
    <location>
        <begin position="11"/>
        <end position="23"/>
    </location>
</feature>
<gene>
    <name evidence="10" type="ORF">CVM39_03555</name>
</gene>
<evidence type="ECO:0000259" key="9">
    <source>
        <dbReference type="Pfam" id="PF04290"/>
    </source>
</evidence>
<dbReference type="EMBL" id="PGTD01000009">
    <property type="protein sequence ID" value="PJE31441.1"/>
    <property type="molecule type" value="Genomic_DNA"/>
</dbReference>
<feature type="transmembrane region" description="Helical" evidence="7">
    <location>
        <begin position="203"/>
        <end position="223"/>
    </location>
</feature>
<evidence type="ECO:0000256" key="1">
    <source>
        <dbReference type="ARBA" id="ARBA00004651"/>
    </source>
</evidence>
<accession>A0ABX4MS31</accession>
<keyword evidence="6 7" id="KW-0472">Membrane</keyword>
<feature type="domain" description="Tripartite ATP-independent periplasmic transporters DctQ component" evidence="9">
    <location>
        <begin position="100"/>
        <end position="230"/>
    </location>
</feature>
<evidence type="ECO:0000256" key="4">
    <source>
        <dbReference type="ARBA" id="ARBA00022692"/>
    </source>
</evidence>
<feature type="region of interest" description="Disordered" evidence="8">
    <location>
        <begin position="1"/>
        <end position="43"/>
    </location>
</feature>